<keyword evidence="10" id="KW-1185">Reference proteome</keyword>
<feature type="region of interest" description="Disordered" evidence="7">
    <location>
        <begin position="438"/>
        <end position="487"/>
    </location>
</feature>
<keyword evidence="2" id="KW-0812">Transmembrane</keyword>
<keyword evidence="5" id="KW-0472">Membrane</keyword>
<evidence type="ECO:0000256" key="7">
    <source>
        <dbReference type="SAM" id="MobiDB-lite"/>
    </source>
</evidence>
<dbReference type="InterPro" id="IPR026932">
    <property type="entry name" value="MYRF_ICA"/>
</dbReference>
<dbReference type="PANTHER" id="PTHR13029">
    <property type="match status" value="1"/>
</dbReference>
<feature type="region of interest" description="Disordered" evidence="7">
    <location>
        <begin position="246"/>
        <end position="278"/>
    </location>
</feature>
<evidence type="ECO:0000313" key="11">
    <source>
        <dbReference type="WBParaSite" id="maker-uti_cns_0008541-snap-gene-0.8-mRNA-1"/>
    </source>
</evidence>
<evidence type="ECO:0000256" key="4">
    <source>
        <dbReference type="ARBA" id="ARBA00023125"/>
    </source>
</evidence>
<dbReference type="Pfam" id="PF13884">
    <property type="entry name" value="Peptidase_S74"/>
    <property type="match status" value="1"/>
</dbReference>
<evidence type="ECO:0000256" key="3">
    <source>
        <dbReference type="ARBA" id="ARBA00022989"/>
    </source>
</evidence>
<organism evidence="10 11">
    <name type="scientific">Macrostomum lignano</name>
    <dbReference type="NCBI Taxonomy" id="282301"/>
    <lineage>
        <taxon>Eukaryota</taxon>
        <taxon>Metazoa</taxon>
        <taxon>Spiralia</taxon>
        <taxon>Lophotrochozoa</taxon>
        <taxon>Platyhelminthes</taxon>
        <taxon>Rhabditophora</taxon>
        <taxon>Macrostomorpha</taxon>
        <taxon>Macrostomida</taxon>
        <taxon>Macrostomidae</taxon>
        <taxon>Macrostomum</taxon>
    </lineage>
</organism>
<feature type="region of interest" description="Disordered" evidence="7">
    <location>
        <begin position="144"/>
        <end position="177"/>
    </location>
</feature>
<accession>A0A1I8HXI9</accession>
<feature type="compositionally biased region" description="Pro residues" evidence="7">
    <location>
        <begin position="448"/>
        <end position="465"/>
    </location>
</feature>
<dbReference type="InterPro" id="IPR008967">
    <property type="entry name" value="p53-like_TF_DNA-bd_sf"/>
</dbReference>
<evidence type="ECO:0000259" key="8">
    <source>
        <dbReference type="PROSITE" id="PS51517"/>
    </source>
</evidence>
<evidence type="ECO:0000313" key="10">
    <source>
        <dbReference type="Proteomes" id="UP000095280"/>
    </source>
</evidence>
<dbReference type="PANTHER" id="PTHR13029:SF18">
    <property type="entry name" value="MYELIN REGULATORY FACTOR HOMOLOG 1"/>
    <property type="match status" value="1"/>
</dbReference>
<dbReference type="AlphaFoldDB" id="A0A1I8HXI9"/>
<feature type="domain" description="Peptidase S74" evidence="9">
    <location>
        <begin position="532"/>
        <end position="629"/>
    </location>
</feature>
<feature type="DNA-binding region" description="NDT80" evidence="6">
    <location>
        <begin position="136"/>
        <end position="442"/>
    </location>
</feature>
<evidence type="ECO:0000256" key="6">
    <source>
        <dbReference type="PROSITE-ProRule" id="PRU00850"/>
    </source>
</evidence>
<evidence type="ECO:0000256" key="5">
    <source>
        <dbReference type="ARBA" id="ARBA00023136"/>
    </source>
</evidence>
<comment type="subcellular location">
    <subcellularLocation>
        <location evidence="1">Membrane</location>
        <topology evidence="1">Single-pass membrane protein</topology>
    </subcellularLocation>
</comment>
<dbReference type="InterPro" id="IPR051577">
    <property type="entry name" value="MRF-like"/>
</dbReference>
<dbReference type="GO" id="GO:0045893">
    <property type="term" value="P:positive regulation of DNA-templated transcription"/>
    <property type="evidence" value="ECO:0007669"/>
    <property type="project" value="TreeGrafter"/>
</dbReference>
<dbReference type="WBParaSite" id="maker-uti_cns_0008541-snap-gene-0.8-mRNA-1">
    <property type="protein sequence ID" value="maker-uti_cns_0008541-snap-gene-0.8-mRNA-1"/>
    <property type="gene ID" value="maker-uti_cns_0008541-snap-gene-0.8"/>
</dbReference>
<dbReference type="Proteomes" id="UP000095280">
    <property type="component" value="Unplaced"/>
</dbReference>
<dbReference type="PROSITE" id="PS51517">
    <property type="entry name" value="NDT80"/>
    <property type="match status" value="1"/>
</dbReference>
<feature type="compositionally biased region" description="Low complexity" evidence="7">
    <location>
        <begin position="466"/>
        <end position="476"/>
    </location>
</feature>
<dbReference type="SUPFAM" id="SSF49417">
    <property type="entry name" value="p53-like transcription factors"/>
    <property type="match status" value="1"/>
</dbReference>
<name>A0A1I8HXI9_9PLAT</name>
<dbReference type="GO" id="GO:0005789">
    <property type="term" value="C:endoplasmic reticulum membrane"/>
    <property type="evidence" value="ECO:0007669"/>
    <property type="project" value="TreeGrafter"/>
</dbReference>
<dbReference type="Pfam" id="PF05224">
    <property type="entry name" value="NDT80_PhoG"/>
    <property type="match status" value="1"/>
</dbReference>
<dbReference type="PROSITE" id="PS51688">
    <property type="entry name" value="ICA"/>
    <property type="match status" value="1"/>
</dbReference>
<dbReference type="GO" id="GO:0003700">
    <property type="term" value="F:DNA-binding transcription factor activity"/>
    <property type="evidence" value="ECO:0007669"/>
    <property type="project" value="UniProtKB-UniRule"/>
</dbReference>
<keyword evidence="3" id="KW-1133">Transmembrane helix</keyword>
<dbReference type="GO" id="GO:0016540">
    <property type="term" value="P:protein autoprocessing"/>
    <property type="evidence" value="ECO:0007669"/>
    <property type="project" value="InterPro"/>
</dbReference>
<dbReference type="GO" id="GO:0005634">
    <property type="term" value="C:nucleus"/>
    <property type="evidence" value="ECO:0007669"/>
    <property type="project" value="TreeGrafter"/>
</dbReference>
<dbReference type="InterPro" id="IPR030392">
    <property type="entry name" value="S74_ICA"/>
</dbReference>
<dbReference type="Pfam" id="PF13887">
    <property type="entry name" value="MYRF_ICA"/>
    <property type="match status" value="1"/>
</dbReference>
<feature type="compositionally biased region" description="Low complexity" evidence="7">
    <location>
        <begin position="146"/>
        <end position="162"/>
    </location>
</feature>
<evidence type="ECO:0000256" key="1">
    <source>
        <dbReference type="ARBA" id="ARBA00004167"/>
    </source>
</evidence>
<evidence type="ECO:0000259" key="9">
    <source>
        <dbReference type="PROSITE" id="PS51688"/>
    </source>
</evidence>
<dbReference type="InterPro" id="IPR024061">
    <property type="entry name" value="NDT80_DNA-bd_dom"/>
</dbReference>
<dbReference type="GO" id="GO:0043565">
    <property type="term" value="F:sequence-specific DNA binding"/>
    <property type="evidence" value="ECO:0007669"/>
    <property type="project" value="TreeGrafter"/>
</dbReference>
<feature type="compositionally biased region" description="Pro residues" evidence="7">
    <location>
        <begin position="256"/>
        <end position="268"/>
    </location>
</feature>
<protein>
    <submittedName>
        <fullName evidence="11">NDT80 domain-containing protein</fullName>
    </submittedName>
</protein>
<evidence type="ECO:0000256" key="2">
    <source>
        <dbReference type="ARBA" id="ARBA00022692"/>
    </source>
</evidence>
<feature type="domain" description="NDT80" evidence="8">
    <location>
        <begin position="136"/>
        <end position="442"/>
    </location>
</feature>
<keyword evidence="4 6" id="KW-0238">DNA-binding</keyword>
<reference evidence="11" key="1">
    <citation type="submission" date="2016-11" db="UniProtKB">
        <authorList>
            <consortium name="WormBaseParasite"/>
        </authorList>
    </citation>
    <scope>IDENTIFICATION</scope>
</reference>
<proteinExistence type="predicted"/>
<sequence length="646" mass="69638">MINGGFEDRDNFFLEEEHLTTSLEPHQFDPRLSNAEFIRASVLDGQKIKEELFGICESPFDQQDPSQFDSSVTYAPPATPAFVQPEALYVDQPSRIKRGYDESSSTLEVQTYRRPTSCGGGIDSCLAPPVAKRRLGHNRLQLVQTSVPSSSPSNSSSDAQSPAELGSSGAAAGQPTVAAATQPTSIVISSGPNSMATVGEYDKWSTAAQSFVRRSTIRETDALQCSAASRVGLSTSESRQIYAVNSKTAVDRKLPPTRPPPAPPPPLSLVPSQQQNGDADVVHPPPPLRFQPWDAAPALTLLEVQPVSVTGCQWAVGASSGPQPVTGFRVNLYGVKAESPLDSLVSLEQSEVNRTKRLFAPIPVAMPGGGRFVRVVAQRLHFASTTLNNQRKRGDLHPDQRFFQLVLALEALTETSVAPVQRYISRFIIVRASNPGQFDSASASAVPDNPPAPTPLPQRQPPPQQRSPLPQSSMPPTVEEAATPEDAVGAWISDRPGVVYYSGNVGINTPNPAEALTVEGNLQLRGNLLQPSDARIKSIERELSPAEQLANISRIKIYSYSLSPNDVSDTGVIAQEVAGILPDAVHASSTERVPTGEPLLLVNKDRIYMENVGAVKQLGELTASLDCRIGELERMRSKLCRLRDSL</sequence>